<feature type="compositionally biased region" description="Basic and acidic residues" evidence="3">
    <location>
        <begin position="1196"/>
        <end position="1219"/>
    </location>
</feature>
<feature type="compositionally biased region" description="Low complexity" evidence="3">
    <location>
        <begin position="53"/>
        <end position="93"/>
    </location>
</feature>
<reference evidence="6" key="1">
    <citation type="submission" date="2022-11" db="UniProtKB">
        <authorList>
            <consortium name="WormBaseParasite"/>
        </authorList>
    </citation>
    <scope>IDENTIFICATION</scope>
</reference>
<dbReference type="GO" id="GO:0016514">
    <property type="term" value="C:SWI/SNF complex"/>
    <property type="evidence" value="ECO:0007669"/>
    <property type="project" value="InterPro"/>
</dbReference>
<feature type="compositionally biased region" description="Low complexity" evidence="3">
    <location>
        <begin position="321"/>
        <end position="338"/>
    </location>
</feature>
<feature type="compositionally biased region" description="Low complexity" evidence="3">
    <location>
        <begin position="141"/>
        <end position="151"/>
    </location>
</feature>
<feature type="region of interest" description="Disordered" evidence="3">
    <location>
        <begin position="1184"/>
        <end position="1227"/>
    </location>
</feature>
<evidence type="ECO:0000313" key="6">
    <source>
        <dbReference type="WBParaSite" id="PDA_v2.g3436.t1"/>
    </source>
</evidence>
<dbReference type="Pfam" id="PF12031">
    <property type="entry name" value="BAF250_C"/>
    <property type="match status" value="1"/>
</dbReference>
<evidence type="ECO:0000256" key="2">
    <source>
        <dbReference type="ARBA" id="ARBA00023242"/>
    </source>
</evidence>
<feature type="compositionally biased region" description="Low complexity" evidence="3">
    <location>
        <begin position="301"/>
        <end position="313"/>
    </location>
</feature>
<dbReference type="GO" id="GO:0031491">
    <property type="term" value="F:nucleosome binding"/>
    <property type="evidence" value="ECO:0007669"/>
    <property type="project" value="TreeGrafter"/>
</dbReference>
<feature type="compositionally biased region" description="Basic and acidic residues" evidence="3">
    <location>
        <begin position="1300"/>
        <end position="1311"/>
    </location>
</feature>
<dbReference type="InterPro" id="IPR033388">
    <property type="entry name" value="BAF250_C"/>
</dbReference>
<dbReference type="WBParaSite" id="PDA_v2.g3436.t1">
    <property type="protein sequence ID" value="PDA_v2.g3436.t1"/>
    <property type="gene ID" value="PDA_v2.g3436"/>
</dbReference>
<evidence type="ECO:0000256" key="3">
    <source>
        <dbReference type="SAM" id="MobiDB-lite"/>
    </source>
</evidence>
<evidence type="ECO:0000313" key="5">
    <source>
        <dbReference type="Proteomes" id="UP000887578"/>
    </source>
</evidence>
<feature type="compositionally biased region" description="Pro residues" evidence="3">
    <location>
        <begin position="94"/>
        <end position="104"/>
    </location>
</feature>
<organism evidence="5 6">
    <name type="scientific">Panagrolaimus davidi</name>
    <dbReference type="NCBI Taxonomy" id="227884"/>
    <lineage>
        <taxon>Eukaryota</taxon>
        <taxon>Metazoa</taxon>
        <taxon>Ecdysozoa</taxon>
        <taxon>Nematoda</taxon>
        <taxon>Chromadorea</taxon>
        <taxon>Rhabditida</taxon>
        <taxon>Tylenchina</taxon>
        <taxon>Panagrolaimomorpha</taxon>
        <taxon>Panagrolaimoidea</taxon>
        <taxon>Panagrolaimidae</taxon>
        <taxon>Panagrolaimus</taxon>
    </lineage>
</organism>
<protein>
    <submittedName>
        <fullName evidence="6">SWI/SNF-like complex subunit BAF250 C-terminal domain-containing protein</fullName>
    </submittedName>
</protein>
<sequence length="1384" mass="153219">MRKNGRVPPPLPGQPGPSYAVDANGQPIQAYGQPGPYGYGVPPGWGAPPPHGYPHYPQQPRYPQHMMLPPGQQPGQPGQPLPQQQQQMQMPPQHGMPPGGPPGMQPQQLPSNAQPQHHHQQQQQSGRPPMDQASYEEHQRQMIQQQQQQQRPNSRATTSNAATPQPPSQCSTAPGTSEQQQQQPQPSKPQTPAVQPPTSAASAPATSQAAAPVSVPPPPPSSHPATSTSSAGAMPQTSVASSEAGNQSALANQLGQPPPMGMYGPPPQHPSMQMYPRMPYQSQQHPGMPNGYPQQPPPQQPGVEGQQQPQHPGMYPPHPSQQQMYGQQQQPQGWNPQMMRPPMPQPSQGYPGQVPPGQQQQQQLPPGQAPPPQMQPGQQAGQSSAEFWAAQQQQQHHQRAAMAAAAQQQQHQQQQGQQGQKKPPHFPSNQPPPQASPQPSQRHQQQPQQNSNAPSSSMPPMPQPQQSKMLPPNAFPGPSQPQQTTPQMSMHHRQQQHHQQQMPGMPGPSNQPPPQHHQHPLLQQHLPPPIKFPPHSVEAIAEQHLGPQRRPMKKYTKDLIGAQPRRIMMALKSNIHMENVWALNALTVMLYDDTINPPTLSPEFLNILLEHFRASLSLVFPKAFPLENAESSTTFPESDIKAETSFWEQIIEEAKKNGETIKTKVKLPPAMKNSLGKDLNSISRGGIKVITKDVEMPTKLKEWKQPTPTIKSENNDKKKDVMSYEEKRQLGLPTEIATKIAESTKEFIKQNHVKSDKIKFSKWINSNVKHFEYDDDVQPKDLKNIEDEDDDDKEYYDHEAPLDCSLVPRPIGIFLIPDTIQSYSQLCLSWSNVIRGFSFNPANELHLVNHHGLLRLIGRLLMLYVESGNNAPKQLSRRRKQEIEEKDEKPVESSILKKTSPEEDAAIKVEDEKKRTAMVSTEKDDMRSYLLDVANQLRDDAFTILSFISGSIDLFDLDSEISYPIFNALIHWTVSHSVLSKDPIVPWGIICPRDFCLEIIAKMSVIDHNVDLLLSTGSWKRIEEFVRIVSDLLHMGEDTPIREFALVIMGALCQASESVCVIAALETNIVKNVISFMEAVDSKMYEVASTKGMHELRNNPECIGTSIGMLRRACLLLSYIVQYESCRKPFLKYMNNLINLTISHYMDSQVAKQVASIVYTAQLSNIDAVSGKCLDVPDTPSVEPEILFPNKLPKFPKRDSDPSEKQQPLPKKEANEADSVKLSSTMMPKMNGIKRPYEELETIPSTSNSTTSNSEMIIENGIEISQLNGIHNGNSNGNGNISSHDPSTTPKPPRINGIHKNKESPKKDVKAILRNSINHKQETATGPPSTKKTKLEVANGTSPTNGRINGTSPTTASNVSHSNGPLTTTSTSKSLSSSSMAIVT</sequence>
<keyword evidence="5" id="KW-1185">Reference proteome</keyword>
<feature type="compositionally biased region" description="Polar residues" evidence="3">
    <location>
        <begin position="1339"/>
        <end position="1365"/>
    </location>
</feature>
<feature type="compositionally biased region" description="Low complexity" evidence="3">
    <location>
        <begin position="437"/>
        <end position="456"/>
    </location>
</feature>
<dbReference type="InterPro" id="IPR016024">
    <property type="entry name" value="ARM-type_fold"/>
</dbReference>
<feature type="compositionally biased region" description="Low complexity" evidence="3">
    <location>
        <begin position="1268"/>
        <end position="1284"/>
    </location>
</feature>
<name>A0A914QIN5_9BILA</name>
<feature type="compositionally biased region" description="Pro residues" evidence="3">
    <location>
        <begin position="505"/>
        <end position="515"/>
    </location>
</feature>
<evidence type="ECO:0000256" key="1">
    <source>
        <dbReference type="ARBA" id="ARBA00004123"/>
    </source>
</evidence>
<dbReference type="PANTHER" id="PTHR12656:SF5">
    <property type="entry name" value="TRITHORAX GROUP PROTEIN OSA"/>
    <property type="match status" value="1"/>
</dbReference>
<feature type="compositionally biased region" description="Low complexity" evidence="3">
    <location>
        <begin position="179"/>
        <end position="213"/>
    </location>
</feature>
<feature type="compositionally biased region" description="Low complexity" evidence="3">
    <location>
        <begin position="1366"/>
        <end position="1384"/>
    </location>
</feature>
<keyword evidence="2" id="KW-0539">Nucleus</keyword>
<dbReference type="GO" id="GO:0045893">
    <property type="term" value="P:positive regulation of DNA-templated transcription"/>
    <property type="evidence" value="ECO:0007669"/>
    <property type="project" value="TreeGrafter"/>
</dbReference>
<feature type="domain" description="SWI/SNF-like complex subunit BAF250 C-terminal" evidence="4">
    <location>
        <begin position="824"/>
        <end position="1110"/>
    </location>
</feature>
<proteinExistence type="predicted"/>
<dbReference type="GO" id="GO:0005654">
    <property type="term" value="C:nucleoplasm"/>
    <property type="evidence" value="ECO:0007669"/>
    <property type="project" value="TreeGrafter"/>
</dbReference>
<comment type="subcellular location">
    <subcellularLocation>
        <location evidence="1">Nucleus</location>
    </subcellularLocation>
</comment>
<dbReference type="Proteomes" id="UP000887578">
    <property type="component" value="Unplaced"/>
</dbReference>
<feature type="compositionally biased region" description="Polar residues" evidence="3">
    <location>
        <begin position="152"/>
        <end position="178"/>
    </location>
</feature>
<dbReference type="SUPFAM" id="SSF48371">
    <property type="entry name" value="ARM repeat"/>
    <property type="match status" value="1"/>
</dbReference>
<feature type="region of interest" description="Disordered" evidence="3">
    <location>
        <begin position="874"/>
        <end position="903"/>
    </location>
</feature>
<feature type="compositionally biased region" description="Polar residues" evidence="3">
    <location>
        <begin position="1315"/>
        <end position="1330"/>
    </location>
</feature>
<feature type="compositionally biased region" description="Low complexity" evidence="3">
    <location>
        <begin position="389"/>
        <end position="420"/>
    </location>
</feature>
<dbReference type="PANTHER" id="PTHR12656">
    <property type="entry name" value="BRG-1 ASSOCIATED FACTOR 250 BAF250"/>
    <property type="match status" value="1"/>
</dbReference>
<dbReference type="GO" id="GO:0071565">
    <property type="term" value="C:nBAF complex"/>
    <property type="evidence" value="ECO:0007669"/>
    <property type="project" value="TreeGrafter"/>
</dbReference>
<feature type="compositionally biased region" description="Polar residues" evidence="3">
    <location>
        <begin position="235"/>
        <end position="254"/>
    </location>
</feature>
<feature type="region of interest" description="Disordered" evidence="3">
    <location>
        <begin position="1268"/>
        <end position="1384"/>
    </location>
</feature>
<evidence type="ECO:0000259" key="4">
    <source>
        <dbReference type="Pfam" id="PF12031"/>
    </source>
</evidence>
<feature type="region of interest" description="Disordered" evidence="3">
    <location>
        <begin position="1"/>
        <end position="531"/>
    </location>
</feature>
<dbReference type="GO" id="GO:0006357">
    <property type="term" value="P:regulation of transcription by RNA polymerase II"/>
    <property type="evidence" value="ECO:0007669"/>
    <property type="project" value="TreeGrafter"/>
</dbReference>
<feature type="compositionally biased region" description="Basic and acidic residues" evidence="3">
    <location>
        <begin position="881"/>
        <end position="891"/>
    </location>
</feature>
<feature type="compositionally biased region" description="Pro residues" evidence="3">
    <location>
        <begin position="425"/>
        <end position="436"/>
    </location>
</feature>
<feature type="compositionally biased region" description="Pro residues" evidence="3">
    <location>
        <begin position="256"/>
        <end position="269"/>
    </location>
</feature>
<feature type="compositionally biased region" description="Low complexity" evidence="3">
    <location>
        <begin position="25"/>
        <end position="34"/>
    </location>
</feature>
<feature type="compositionally biased region" description="Low complexity" evidence="3">
    <location>
        <begin position="346"/>
        <end position="366"/>
    </location>
</feature>
<feature type="compositionally biased region" description="Low complexity" evidence="3">
    <location>
        <begin position="480"/>
        <end position="489"/>
    </location>
</feature>
<dbReference type="GO" id="GO:0006338">
    <property type="term" value="P:chromatin remodeling"/>
    <property type="evidence" value="ECO:0007669"/>
    <property type="project" value="InterPro"/>
</dbReference>
<accession>A0A914QIN5</accession>
<dbReference type="GO" id="GO:0035060">
    <property type="term" value="C:brahma complex"/>
    <property type="evidence" value="ECO:0007669"/>
    <property type="project" value="InterPro"/>
</dbReference>
<dbReference type="InterPro" id="IPR021906">
    <property type="entry name" value="BAF250/Osa"/>
</dbReference>